<name>A0A0A9FF65_ARUDO</name>
<protein>
    <submittedName>
        <fullName evidence="2">Uncharacterized protein</fullName>
    </submittedName>
</protein>
<evidence type="ECO:0000313" key="2">
    <source>
        <dbReference type="EMBL" id="JAE06908.1"/>
    </source>
</evidence>
<feature type="compositionally biased region" description="Low complexity" evidence="1">
    <location>
        <begin position="102"/>
        <end position="114"/>
    </location>
</feature>
<proteinExistence type="predicted"/>
<sequence>MDTKSRYLTQESFESIPHHGRDVLLEGPPVLLVELLRVVVWRLLRAHIVNRRVEHHVVLRTELRLGLALEDVLELGDSLLHEVPPLLQIDRLPLVRRHRGPSRLSPSPSAAGSARRGGRVPLERAAGSAAGTRASEQAR</sequence>
<dbReference type="AlphaFoldDB" id="A0A0A9FF65"/>
<feature type="region of interest" description="Disordered" evidence="1">
    <location>
        <begin position="98"/>
        <end position="139"/>
    </location>
</feature>
<accession>A0A0A9FF65</accession>
<evidence type="ECO:0000256" key="1">
    <source>
        <dbReference type="SAM" id="MobiDB-lite"/>
    </source>
</evidence>
<dbReference type="EMBL" id="GBRH01190988">
    <property type="protein sequence ID" value="JAE06908.1"/>
    <property type="molecule type" value="Transcribed_RNA"/>
</dbReference>
<feature type="compositionally biased region" description="Low complexity" evidence="1">
    <location>
        <begin position="123"/>
        <end position="139"/>
    </location>
</feature>
<reference evidence="2" key="1">
    <citation type="submission" date="2014-09" db="EMBL/GenBank/DDBJ databases">
        <authorList>
            <person name="Magalhaes I.L.F."/>
            <person name="Oliveira U."/>
            <person name="Santos F.R."/>
            <person name="Vidigal T.H.D.A."/>
            <person name="Brescovit A.D."/>
            <person name="Santos A.J."/>
        </authorList>
    </citation>
    <scope>NUCLEOTIDE SEQUENCE</scope>
    <source>
        <tissue evidence="2">Shoot tissue taken approximately 20 cm above the soil surface</tissue>
    </source>
</reference>
<reference evidence="2" key="2">
    <citation type="journal article" date="2015" name="Data Brief">
        <title>Shoot transcriptome of the giant reed, Arundo donax.</title>
        <authorList>
            <person name="Barrero R.A."/>
            <person name="Guerrero F.D."/>
            <person name="Moolhuijzen P."/>
            <person name="Goolsby J.A."/>
            <person name="Tidwell J."/>
            <person name="Bellgard S.E."/>
            <person name="Bellgard M.I."/>
        </authorList>
    </citation>
    <scope>NUCLEOTIDE SEQUENCE</scope>
    <source>
        <tissue evidence="2">Shoot tissue taken approximately 20 cm above the soil surface</tissue>
    </source>
</reference>
<organism evidence="2">
    <name type="scientific">Arundo donax</name>
    <name type="common">Giant reed</name>
    <name type="synonym">Donax arundinaceus</name>
    <dbReference type="NCBI Taxonomy" id="35708"/>
    <lineage>
        <taxon>Eukaryota</taxon>
        <taxon>Viridiplantae</taxon>
        <taxon>Streptophyta</taxon>
        <taxon>Embryophyta</taxon>
        <taxon>Tracheophyta</taxon>
        <taxon>Spermatophyta</taxon>
        <taxon>Magnoliopsida</taxon>
        <taxon>Liliopsida</taxon>
        <taxon>Poales</taxon>
        <taxon>Poaceae</taxon>
        <taxon>PACMAD clade</taxon>
        <taxon>Arundinoideae</taxon>
        <taxon>Arundineae</taxon>
        <taxon>Arundo</taxon>
    </lineage>
</organism>